<keyword evidence="4" id="KW-0547">Nucleotide-binding</keyword>
<dbReference type="InterPro" id="IPR029063">
    <property type="entry name" value="SAM-dependent_MTases_sf"/>
</dbReference>
<reference evidence="15" key="1">
    <citation type="submission" date="2024-07" db="EMBL/GenBank/DDBJ databases">
        <title>Identification and characteristics of an arsenic-resistant bacterial isolate, which belongs to a novel species.</title>
        <authorList>
            <person name="Juszczyk A."/>
            <person name="Kowalczyk A."/>
            <person name="Was K."/>
            <person name="Kosowicz W."/>
            <person name="Budzyn A."/>
            <person name="Latowski D."/>
        </authorList>
    </citation>
    <scope>NUCLEOTIDE SEQUENCE</scope>
    <source>
        <strain evidence="15">As8PL</strain>
    </source>
</reference>
<keyword evidence="7" id="KW-0902">Two-component regulatory system</keyword>
<dbReference type="Pfam" id="PF03705">
    <property type="entry name" value="CheR_N"/>
    <property type="match status" value="1"/>
</dbReference>
<dbReference type="SUPFAM" id="SSF53335">
    <property type="entry name" value="S-adenosyl-L-methionine-dependent methyltransferases"/>
    <property type="match status" value="1"/>
</dbReference>
<keyword evidence="15" id="KW-0489">Methyltransferase</keyword>
<dbReference type="GO" id="GO:0006935">
    <property type="term" value="P:chemotaxis"/>
    <property type="evidence" value="ECO:0007669"/>
    <property type="project" value="InterPro"/>
</dbReference>
<keyword evidence="5" id="KW-0418">Kinase</keyword>
<evidence type="ECO:0000256" key="6">
    <source>
        <dbReference type="ARBA" id="ARBA00022840"/>
    </source>
</evidence>
<dbReference type="AlphaFoldDB" id="A0AB39BQT8"/>
<dbReference type="Pfam" id="PF02518">
    <property type="entry name" value="HATPase_c"/>
    <property type="match status" value="1"/>
</dbReference>
<evidence type="ECO:0000256" key="2">
    <source>
        <dbReference type="ARBA" id="ARBA00012438"/>
    </source>
</evidence>
<dbReference type="InterPro" id="IPR022642">
    <property type="entry name" value="CheR_C"/>
</dbReference>
<dbReference type="Pfam" id="PF00512">
    <property type="entry name" value="HisKA"/>
    <property type="match status" value="1"/>
</dbReference>
<dbReference type="InterPro" id="IPR050903">
    <property type="entry name" value="Bact_Chemotaxis_MeTrfase"/>
</dbReference>
<evidence type="ECO:0000256" key="1">
    <source>
        <dbReference type="ARBA" id="ARBA00000085"/>
    </source>
</evidence>
<feature type="coiled-coil region" evidence="9">
    <location>
        <begin position="616"/>
        <end position="678"/>
    </location>
</feature>
<dbReference type="Gene3D" id="3.40.50.150">
    <property type="entry name" value="Vaccinia Virus protein VP39"/>
    <property type="match status" value="1"/>
</dbReference>
<dbReference type="GO" id="GO:0000155">
    <property type="term" value="F:phosphorelay sensor kinase activity"/>
    <property type="evidence" value="ECO:0007669"/>
    <property type="project" value="InterPro"/>
</dbReference>
<dbReference type="InterPro" id="IPR000700">
    <property type="entry name" value="PAS-assoc_C"/>
</dbReference>
<dbReference type="Gene3D" id="3.40.50.180">
    <property type="entry name" value="Methylesterase CheB, C-terminal domain"/>
    <property type="match status" value="1"/>
</dbReference>
<dbReference type="EMBL" id="CP162551">
    <property type="protein sequence ID" value="XDI36232.1"/>
    <property type="molecule type" value="Genomic_DNA"/>
</dbReference>
<dbReference type="SUPFAM" id="SSF47384">
    <property type="entry name" value="Homodimeric domain of signal transducing histidine kinase"/>
    <property type="match status" value="1"/>
</dbReference>
<name>A0AB39BQT8_9BACI</name>
<dbReference type="PRINTS" id="PR00996">
    <property type="entry name" value="CHERMTFRASE"/>
</dbReference>
<keyword evidence="6" id="KW-0067">ATP-binding</keyword>
<dbReference type="SMART" id="SM00387">
    <property type="entry name" value="HATPase_c"/>
    <property type="match status" value="1"/>
</dbReference>
<dbReference type="SUPFAM" id="SSF52738">
    <property type="entry name" value="Methylesterase CheB, C-terminal domain"/>
    <property type="match status" value="1"/>
</dbReference>
<evidence type="ECO:0000259" key="12">
    <source>
        <dbReference type="PROSITE" id="PS50113"/>
    </source>
</evidence>
<dbReference type="InterPro" id="IPR005467">
    <property type="entry name" value="His_kinase_dom"/>
</dbReference>
<dbReference type="InterPro" id="IPR003661">
    <property type="entry name" value="HisK_dim/P_dom"/>
</dbReference>
<dbReference type="Pfam" id="PF01739">
    <property type="entry name" value="CheR"/>
    <property type="match status" value="1"/>
</dbReference>
<keyword evidence="3" id="KW-0808">Transferase</keyword>
<accession>A0AB39BQT8</accession>
<feature type="domain" description="CheR-type methyltransferase" evidence="14">
    <location>
        <begin position="164"/>
        <end position="429"/>
    </location>
</feature>
<dbReference type="SUPFAM" id="SSF55874">
    <property type="entry name" value="ATPase domain of HSP90 chaperone/DNA topoisomerase II/histidine kinase"/>
    <property type="match status" value="1"/>
</dbReference>
<dbReference type="GO" id="GO:0008757">
    <property type="term" value="F:S-adenosylmethionine-dependent methyltransferase activity"/>
    <property type="evidence" value="ECO:0007669"/>
    <property type="project" value="InterPro"/>
</dbReference>
<organism evidence="15">
    <name type="scientific">Alkalihalophilus sp. As8PL</name>
    <dbReference type="NCBI Taxonomy" id="3237103"/>
    <lineage>
        <taxon>Bacteria</taxon>
        <taxon>Bacillati</taxon>
        <taxon>Bacillota</taxon>
        <taxon>Bacilli</taxon>
        <taxon>Bacillales</taxon>
        <taxon>Bacillaceae</taxon>
        <taxon>Alkalihalophilus</taxon>
    </lineage>
</organism>
<dbReference type="InterPro" id="IPR003594">
    <property type="entry name" value="HATPase_dom"/>
</dbReference>
<dbReference type="InterPro" id="IPR035965">
    <property type="entry name" value="PAS-like_dom_sf"/>
</dbReference>
<dbReference type="NCBIfam" id="TIGR00229">
    <property type="entry name" value="sensory_box"/>
    <property type="match status" value="1"/>
</dbReference>
<dbReference type="SMART" id="SM00091">
    <property type="entry name" value="PAS"/>
    <property type="match status" value="2"/>
</dbReference>
<dbReference type="GO" id="GO:0005524">
    <property type="term" value="F:ATP binding"/>
    <property type="evidence" value="ECO:0007669"/>
    <property type="project" value="UniProtKB-KW"/>
</dbReference>
<dbReference type="Gene3D" id="1.10.287.130">
    <property type="match status" value="1"/>
</dbReference>
<dbReference type="GO" id="GO:0032259">
    <property type="term" value="P:methylation"/>
    <property type="evidence" value="ECO:0007669"/>
    <property type="project" value="UniProtKB-KW"/>
</dbReference>
<feature type="domain" description="CheB-type methylesterase" evidence="13">
    <location>
        <begin position="13"/>
        <end position="97"/>
    </location>
</feature>
<sequence length="1136" mass="130060">MPTTKHNKHSHLTTPSNYIVGIGASAGSLEALEQFFEPSPPHSGMTFVVIQHLSPLFKSYMKELLSKTTIPIKQLEEGMPVDPDCIYLAPPRTLIEVTDGLFHVKQFIEIPNHAVETGKVDTMLAPDKMSARLISLIRVKQNMDLTYDIAEHSGDVDQSEKEIMDDICALIERKSGIAFGDYKPNSLFRRIENRVFMHNLPFNTLLDYKEYIIRHPEELIEPQNDLLINVTEFFRDKEEFEGLATQVITNLIQQKVEAGEKSVRVWTAGCSTGEEAYIVAMLFAEYLERKPELDIGVKIFATDLDREALAKASKGSYTKQDLKNVSGKRMQQFFDVNGDHYRVKKSLREMIIFAPHNITKDYPFVNLDLITCRNMLIYFQGKLQQKVLSMFHFALQPEGYLFLGPSESLGKLVDWFQPVNSKWKQFNKKEIDKQNVMNTMKMEKTKDINITNQDKRALPYMSPSPHLNLVYETLLMEYTSPCIIVNELNQVIVSAGSIHHFMKVPNGHMTTNILKMVPASLSVAISSALKKSRTEHKEVNYQQINMEIASEKRRVDLTVKPFMLSNIAGAGFSIIMIDEVKEEVGHNESEEMIPYDLESQVHQLINDLENEVNYTKDCLQATIEQLETSNEEYQSINEELIATNEELQSSNEELQSVNEELVNVNEEHEKKIQELIEVTDDFDNLFSSTNIATVFLDEGLRVKRYTPAVTRLIHLLPVDIGRPLAHFSHQLHYTNLIDDAKKVLLERRKKQIEISSKDGNWYKVSYHPYRTKENHIKGVVITFVDMTERKQQTENMLVQSYALEQSPSSILLANEKGEVNYVNQSFEAYTGVERHDILGKSIFSLYEDEAKKQLHLAWDRVNRGLRWDGTLSFTDGSNNQKWEKVTFMPIFNEKQRILQFLRMAEDITEKHQTDELLRKSEMLSALGEMAAGIAHEIRNPLTALKGFLQLMQAERTGNEKYLDIMAGEFDRIELIINELLVLARPHAIKYEKKNPTLIVRDVLLLLETQALMNNIVIEDDVDHSLPLISCVEKELKQVFINILKNAMEAMPSGGKISVSTKIKSRNIQIIFKDQGKGIPEEWLEKMGEPFYTTKEKGTGLGLMVSYKIIENHMGKMEFESKVDVGTTVTLSLPIAE</sequence>
<dbReference type="Pfam" id="PF13596">
    <property type="entry name" value="PAS_10"/>
    <property type="match status" value="1"/>
</dbReference>
<dbReference type="GO" id="GO:0005737">
    <property type="term" value="C:cytoplasm"/>
    <property type="evidence" value="ECO:0007669"/>
    <property type="project" value="InterPro"/>
</dbReference>
<dbReference type="PROSITE" id="PS50109">
    <property type="entry name" value="HIS_KIN"/>
    <property type="match status" value="1"/>
</dbReference>
<gene>
    <name evidence="15" type="ORF">AB3N04_16220</name>
</gene>
<dbReference type="Pfam" id="PF13426">
    <property type="entry name" value="PAS_9"/>
    <property type="match status" value="1"/>
</dbReference>
<evidence type="ECO:0000259" key="13">
    <source>
        <dbReference type="PROSITE" id="PS50122"/>
    </source>
</evidence>
<proteinExistence type="predicted"/>
<dbReference type="InterPro" id="IPR000673">
    <property type="entry name" value="Sig_transdc_resp-reg_Me-estase"/>
</dbReference>
<comment type="catalytic activity">
    <reaction evidence="1">
        <text>ATP + protein L-histidine = ADP + protein N-phospho-L-histidine.</text>
        <dbReference type="EC" id="2.7.13.3"/>
    </reaction>
</comment>
<dbReference type="GO" id="GO:0000156">
    <property type="term" value="F:phosphorelay response regulator activity"/>
    <property type="evidence" value="ECO:0007669"/>
    <property type="project" value="InterPro"/>
</dbReference>
<dbReference type="PROSITE" id="PS50113">
    <property type="entry name" value="PAC"/>
    <property type="match status" value="2"/>
</dbReference>
<evidence type="ECO:0000313" key="15">
    <source>
        <dbReference type="EMBL" id="XDI36232.1"/>
    </source>
</evidence>
<evidence type="ECO:0000256" key="9">
    <source>
        <dbReference type="SAM" id="Coils"/>
    </source>
</evidence>
<dbReference type="Pfam" id="PF01339">
    <property type="entry name" value="CheB_methylest"/>
    <property type="match status" value="1"/>
</dbReference>
<evidence type="ECO:0000256" key="4">
    <source>
        <dbReference type="ARBA" id="ARBA00022741"/>
    </source>
</evidence>
<dbReference type="InterPro" id="IPR036890">
    <property type="entry name" value="HATPase_C_sf"/>
</dbReference>
<feature type="domain" description="PAC" evidence="12">
    <location>
        <begin position="867"/>
        <end position="919"/>
    </location>
</feature>
<dbReference type="PANTHER" id="PTHR24422:SF10">
    <property type="entry name" value="CHEMOTAXIS PROTEIN METHYLTRANSFERASE 2"/>
    <property type="match status" value="1"/>
</dbReference>
<dbReference type="PROSITE" id="PS50123">
    <property type="entry name" value="CHER"/>
    <property type="match status" value="1"/>
</dbReference>
<dbReference type="PROSITE" id="PS50112">
    <property type="entry name" value="PAS"/>
    <property type="match status" value="1"/>
</dbReference>
<dbReference type="InterPro" id="IPR036097">
    <property type="entry name" value="HisK_dim/P_sf"/>
</dbReference>
<evidence type="ECO:0000256" key="3">
    <source>
        <dbReference type="ARBA" id="ARBA00022679"/>
    </source>
</evidence>
<evidence type="ECO:0000256" key="8">
    <source>
        <dbReference type="PROSITE-ProRule" id="PRU00050"/>
    </source>
</evidence>
<dbReference type="Gene3D" id="3.30.565.10">
    <property type="entry name" value="Histidine kinase-like ATPase, C-terminal domain"/>
    <property type="match status" value="1"/>
</dbReference>
<feature type="domain" description="PAS" evidence="11">
    <location>
        <begin position="802"/>
        <end position="868"/>
    </location>
</feature>
<dbReference type="CDD" id="cd00130">
    <property type="entry name" value="PAS"/>
    <property type="match status" value="1"/>
</dbReference>
<keyword evidence="9" id="KW-0175">Coiled coil</keyword>
<evidence type="ECO:0000259" key="14">
    <source>
        <dbReference type="PROSITE" id="PS50123"/>
    </source>
</evidence>
<dbReference type="RefSeq" id="WP_368503701.1">
    <property type="nucleotide sequence ID" value="NZ_CP162551.1"/>
</dbReference>
<evidence type="ECO:0000256" key="7">
    <source>
        <dbReference type="ARBA" id="ARBA00023012"/>
    </source>
</evidence>
<evidence type="ECO:0000259" key="10">
    <source>
        <dbReference type="PROSITE" id="PS50109"/>
    </source>
</evidence>
<dbReference type="SMART" id="SM00388">
    <property type="entry name" value="HisKA"/>
    <property type="match status" value="1"/>
</dbReference>
<dbReference type="InterPro" id="IPR000014">
    <property type="entry name" value="PAS"/>
</dbReference>
<dbReference type="EC" id="2.7.13.3" evidence="2"/>
<dbReference type="PROSITE" id="PS50122">
    <property type="entry name" value="CHEB"/>
    <property type="match status" value="1"/>
</dbReference>
<evidence type="ECO:0000259" key="11">
    <source>
        <dbReference type="PROSITE" id="PS50112"/>
    </source>
</evidence>
<dbReference type="InterPro" id="IPR000780">
    <property type="entry name" value="CheR_MeTrfase"/>
</dbReference>
<dbReference type="InterPro" id="IPR035909">
    <property type="entry name" value="CheB_C"/>
</dbReference>
<dbReference type="GO" id="GO:0008984">
    <property type="term" value="F:protein-glutamate methylesterase activity"/>
    <property type="evidence" value="ECO:0007669"/>
    <property type="project" value="InterPro"/>
</dbReference>
<dbReference type="PANTHER" id="PTHR24422">
    <property type="entry name" value="CHEMOTAXIS PROTEIN METHYLTRANSFERASE"/>
    <property type="match status" value="1"/>
</dbReference>
<protein>
    <recommendedName>
        <fullName evidence="2">histidine kinase</fullName>
        <ecNumber evidence="2">2.7.13.3</ecNumber>
    </recommendedName>
</protein>
<dbReference type="SUPFAM" id="SSF55785">
    <property type="entry name" value="PYP-like sensor domain (PAS domain)"/>
    <property type="match status" value="2"/>
</dbReference>
<evidence type="ECO:0000256" key="5">
    <source>
        <dbReference type="ARBA" id="ARBA00022777"/>
    </source>
</evidence>
<dbReference type="InterPro" id="IPR022641">
    <property type="entry name" value="CheR_N"/>
</dbReference>
<dbReference type="CDD" id="cd00082">
    <property type="entry name" value="HisKA"/>
    <property type="match status" value="1"/>
</dbReference>
<comment type="caution">
    <text evidence="8">Lacks conserved residue(s) required for the propagation of feature annotation.</text>
</comment>
<feature type="domain" description="Histidine kinase" evidence="10">
    <location>
        <begin position="932"/>
        <end position="1136"/>
    </location>
</feature>
<dbReference type="SUPFAM" id="SSF47757">
    <property type="entry name" value="Chemotaxis receptor methyltransferase CheR, N-terminal domain"/>
    <property type="match status" value="1"/>
</dbReference>
<dbReference type="Gene3D" id="3.30.450.20">
    <property type="entry name" value="PAS domain"/>
    <property type="match status" value="2"/>
</dbReference>
<dbReference type="SMART" id="SM00138">
    <property type="entry name" value="MeTrc"/>
    <property type="match status" value="1"/>
</dbReference>
<feature type="domain" description="PAC" evidence="12">
    <location>
        <begin position="748"/>
        <end position="798"/>
    </location>
</feature>